<keyword evidence="2" id="KW-1185">Reference proteome</keyword>
<organism evidence="1 2">
    <name type="scientific">Pisum sativum</name>
    <name type="common">Garden pea</name>
    <name type="synonym">Lathyrus oleraceus</name>
    <dbReference type="NCBI Taxonomy" id="3888"/>
    <lineage>
        <taxon>Eukaryota</taxon>
        <taxon>Viridiplantae</taxon>
        <taxon>Streptophyta</taxon>
        <taxon>Embryophyta</taxon>
        <taxon>Tracheophyta</taxon>
        <taxon>Spermatophyta</taxon>
        <taxon>Magnoliopsida</taxon>
        <taxon>eudicotyledons</taxon>
        <taxon>Gunneridae</taxon>
        <taxon>Pentapetalae</taxon>
        <taxon>rosids</taxon>
        <taxon>fabids</taxon>
        <taxon>Fabales</taxon>
        <taxon>Fabaceae</taxon>
        <taxon>Papilionoideae</taxon>
        <taxon>50 kb inversion clade</taxon>
        <taxon>NPAAA clade</taxon>
        <taxon>Hologalegina</taxon>
        <taxon>IRL clade</taxon>
        <taxon>Fabeae</taxon>
        <taxon>Lathyrus</taxon>
    </lineage>
</organism>
<evidence type="ECO:0000313" key="2">
    <source>
        <dbReference type="Proteomes" id="UP001058974"/>
    </source>
</evidence>
<protein>
    <submittedName>
        <fullName evidence="1">Uncharacterized protein</fullName>
    </submittedName>
</protein>
<comment type="caution">
    <text evidence="1">The sequence shown here is derived from an EMBL/GenBank/DDBJ whole genome shotgun (WGS) entry which is preliminary data.</text>
</comment>
<sequence length="122" mass="14268">MVGDALGVNVTYDEPEDFDGEELLNEEAQRFYQLLNEMNMLLFKGPLDSKLSMCVRLLAAKSNWNVPNQCLEFFAKIMLDATPMKDNMLFTQQSLTFLQRFTCRTGYKVLDQCVLSIWWFCW</sequence>
<name>A0A9D4X280_PEA</name>
<dbReference type="EMBL" id="JAMSHJ010000005">
    <property type="protein sequence ID" value="KAI5412278.1"/>
    <property type="molecule type" value="Genomic_DNA"/>
</dbReference>
<gene>
    <name evidence="1" type="ORF">KIW84_057080</name>
</gene>
<reference evidence="1 2" key="1">
    <citation type="journal article" date="2022" name="Nat. Genet.">
        <title>Improved pea reference genome and pan-genome highlight genomic features and evolutionary characteristics.</title>
        <authorList>
            <person name="Yang T."/>
            <person name="Liu R."/>
            <person name="Luo Y."/>
            <person name="Hu S."/>
            <person name="Wang D."/>
            <person name="Wang C."/>
            <person name="Pandey M.K."/>
            <person name="Ge S."/>
            <person name="Xu Q."/>
            <person name="Li N."/>
            <person name="Li G."/>
            <person name="Huang Y."/>
            <person name="Saxena R.K."/>
            <person name="Ji Y."/>
            <person name="Li M."/>
            <person name="Yan X."/>
            <person name="He Y."/>
            <person name="Liu Y."/>
            <person name="Wang X."/>
            <person name="Xiang C."/>
            <person name="Varshney R.K."/>
            <person name="Ding H."/>
            <person name="Gao S."/>
            <person name="Zong X."/>
        </authorList>
    </citation>
    <scope>NUCLEOTIDE SEQUENCE [LARGE SCALE GENOMIC DNA]</scope>
    <source>
        <strain evidence="1 2">cv. Zhongwan 6</strain>
    </source>
</reference>
<dbReference type="Proteomes" id="UP001058974">
    <property type="component" value="Chromosome 5"/>
</dbReference>
<dbReference type="AlphaFoldDB" id="A0A9D4X280"/>
<proteinExistence type="predicted"/>
<accession>A0A9D4X280</accession>
<evidence type="ECO:0000313" key="1">
    <source>
        <dbReference type="EMBL" id="KAI5412278.1"/>
    </source>
</evidence>
<dbReference type="Gramene" id="Psat05G0708000-T1">
    <property type="protein sequence ID" value="KAI5412278.1"/>
    <property type="gene ID" value="KIW84_057080"/>
</dbReference>